<dbReference type="FunFam" id="1.10.10.440:FF:000007">
    <property type="entry name" value="Putative rho GTPase-activating protein 5"/>
    <property type="match status" value="1"/>
</dbReference>
<organism evidence="2 3">
    <name type="scientific">Mugilogobius chulae</name>
    <name type="common">yellowstripe goby</name>
    <dbReference type="NCBI Taxonomy" id="88201"/>
    <lineage>
        <taxon>Eukaryota</taxon>
        <taxon>Metazoa</taxon>
        <taxon>Chordata</taxon>
        <taxon>Craniata</taxon>
        <taxon>Vertebrata</taxon>
        <taxon>Euteleostomi</taxon>
        <taxon>Actinopterygii</taxon>
        <taxon>Neopterygii</taxon>
        <taxon>Teleostei</taxon>
        <taxon>Neoteleostei</taxon>
        <taxon>Acanthomorphata</taxon>
        <taxon>Gobiaria</taxon>
        <taxon>Gobiiformes</taxon>
        <taxon>Gobioidei</taxon>
        <taxon>Gobiidae</taxon>
        <taxon>Gobionellinae</taxon>
        <taxon>Mugilogobius</taxon>
    </lineage>
</organism>
<evidence type="ECO:0000313" key="3">
    <source>
        <dbReference type="Proteomes" id="UP001460270"/>
    </source>
</evidence>
<dbReference type="AlphaFoldDB" id="A0AAW0NQH7"/>
<dbReference type="InterPro" id="IPR051978">
    <property type="entry name" value="Rho-GAP_domain"/>
</dbReference>
<dbReference type="InterPro" id="IPR045786">
    <property type="entry name" value="RhoGAP_pG1_pG2"/>
</dbReference>
<feature type="domain" description="FF" evidence="1">
    <location>
        <begin position="51"/>
        <end position="117"/>
    </location>
</feature>
<name>A0AAW0NQH7_9GOBI</name>
<dbReference type="PANTHER" id="PTHR46005:SF2">
    <property type="entry name" value="RHO GTPASE-ACTIVATING PROTEIN 5"/>
    <property type="match status" value="1"/>
</dbReference>
<comment type="caution">
    <text evidence="2">The sequence shown here is derived from an EMBL/GenBank/DDBJ whole genome shotgun (WGS) entry which is preliminary data.</text>
</comment>
<dbReference type="Pfam" id="PF19518">
    <property type="entry name" value="RhoGAP_pG1_pG2"/>
    <property type="match status" value="1"/>
</dbReference>
<keyword evidence="3" id="KW-1185">Reference proteome</keyword>
<dbReference type="GO" id="GO:0005829">
    <property type="term" value="C:cytosol"/>
    <property type="evidence" value="ECO:0007669"/>
    <property type="project" value="TreeGrafter"/>
</dbReference>
<dbReference type="InterPro" id="IPR036517">
    <property type="entry name" value="FF_domain_sf"/>
</dbReference>
<gene>
    <name evidence="2" type="ORF">WMY93_016514</name>
</gene>
<dbReference type="SMART" id="SM00441">
    <property type="entry name" value="FF"/>
    <property type="match status" value="1"/>
</dbReference>
<dbReference type="GO" id="GO:0008361">
    <property type="term" value="P:regulation of cell size"/>
    <property type="evidence" value="ECO:0007669"/>
    <property type="project" value="TreeGrafter"/>
</dbReference>
<dbReference type="InterPro" id="IPR002713">
    <property type="entry name" value="FF_domain"/>
</dbReference>
<sequence length="189" mass="21894">MNRTTSTTATEEYRSICWKLPKRNGYTTITSSTCCRKNVETRRLREHQQEIVERAKEEFQEMLFEHAELFYDLDLNATPSCDKMTEIHSVLNEEPRYRALQKLAPDRESLLLKHIGFVYHPTKETCLSGPNCVDLKVEQVLANRLVQLDHGRSNLYYSNPSVDKLNLCLLGKEGLAQELQMKSGSVDRR</sequence>
<evidence type="ECO:0000259" key="1">
    <source>
        <dbReference type="PROSITE" id="PS51676"/>
    </source>
</evidence>
<dbReference type="Gene3D" id="1.10.10.440">
    <property type="entry name" value="FF domain"/>
    <property type="match status" value="1"/>
</dbReference>
<evidence type="ECO:0000313" key="2">
    <source>
        <dbReference type="EMBL" id="KAK7903907.1"/>
    </source>
</evidence>
<dbReference type="Proteomes" id="UP001460270">
    <property type="component" value="Unassembled WGS sequence"/>
</dbReference>
<dbReference type="GO" id="GO:0007266">
    <property type="term" value="P:Rho protein signal transduction"/>
    <property type="evidence" value="ECO:0007669"/>
    <property type="project" value="TreeGrafter"/>
</dbReference>
<accession>A0AAW0NQH7</accession>
<reference evidence="3" key="1">
    <citation type="submission" date="2024-04" db="EMBL/GenBank/DDBJ databases">
        <title>Salinicola lusitanus LLJ914,a marine bacterium isolated from the Okinawa Trough.</title>
        <authorList>
            <person name="Li J."/>
        </authorList>
    </citation>
    <scope>NUCLEOTIDE SEQUENCE [LARGE SCALE GENOMIC DNA]</scope>
</reference>
<dbReference type="EMBL" id="JBBPFD010000012">
    <property type="protein sequence ID" value="KAK7903907.1"/>
    <property type="molecule type" value="Genomic_DNA"/>
</dbReference>
<proteinExistence type="predicted"/>
<dbReference type="PROSITE" id="PS51676">
    <property type="entry name" value="FF"/>
    <property type="match status" value="1"/>
</dbReference>
<dbReference type="GO" id="GO:0005096">
    <property type="term" value="F:GTPase activator activity"/>
    <property type="evidence" value="ECO:0007669"/>
    <property type="project" value="TreeGrafter"/>
</dbReference>
<dbReference type="PANTHER" id="PTHR46005">
    <property type="entry name" value="RHO GTPASE-ACTIVATING PROTEIN 190"/>
    <property type="match status" value="1"/>
</dbReference>
<protein>
    <recommendedName>
        <fullName evidence="1">FF domain-containing protein</fullName>
    </recommendedName>
</protein>
<dbReference type="Pfam" id="PF01846">
    <property type="entry name" value="FF"/>
    <property type="match status" value="1"/>
</dbReference>